<feature type="region of interest" description="Disordered" evidence="9">
    <location>
        <begin position="733"/>
        <end position="759"/>
    </location>
</feature>
<dbReference type="GO" id="GO:0008352">
    <property type="term" value="C:katanin complex"/>
    <property type="evidence" value="ECO:0007669"/>
    <property type="project" value="InterPro"/>
</dbReference>
<feature type="repeat" description="WD" evidence="8">
    <location>
        <begin position="55"/>
        <end position="96"/>
    </location>
</feature>
<dbReference type="GO" id="GO:0005874">
    <property type="term" value="C:microtubule"/>
    <property type="evidence" value="ECO:0007669"/>
    <property type="project" value="UniProtKB-KW"/>
</dbReference>
<feature type="repeat" description="WD" evidence="8">
    <location>
        <begin position="97"/>
        <end position="138"/>
    </location>
</feature>
<organism evidence="11 12">
    <name type="scientific">Kingdonia uniflora</name>
    <dbReference type="NCBI Taxonomy" id="39325"/>
    <lineage>
        <taxon>Eukaryota</taxon>
        <taxon>Viridiplantae</taxon>
        <taxon>Streptophyta</taxon>
        <taxon>Embryophyta</taxon>
        <taxon>Tracheophyta</taxon>
        <taxon>Spermatophyta</taxon>
        <taxon>Magnoliopsida</taxon>
        <taxon>Ranunculales</taxon>
        <taxon>Circaeasteraceae</taxon>
        <taxon>Kingdonia</taxon>
    </lineage>
</organism>
<feature type="region of interest" description="Disordered" evidence="9">
    <location>
        <begin position="662"/>
        <end position="681"/>
    </location>
</feature>
<feature type="repeat" description="WD" evidence="8">
    <location>
        <begin position="139"/>
        <end position="180"/>
    </location>
</feature>
<dbReference type="AlphaFoldDB" id="A0A7J7MEW2"/>
<keyword evidence="5" id="KW-0677">Repeat</keyword>
<evidence type="ECO:0000256" key="7">
    <source>
        <dbReference type="HAMAP-Rule" id="MF_03022"/>
    </source>
</evidence>
<comment type="subcellular location">
    <subcellularLocation>
        <location evidence="1 7">Cytoplasm</location>
        <location evidence="1 7">Cytoskeleton</location>
    </subcellularLocation>
</comment>
<evidence type="ECO:0000256" key="2">
    <source>
        <dbReference type="ARBA" id="ARBA00022490"/>
    </source>
</evidence>
<evidence type="ECO:0000313" key="12">
    <source>
        <dbReference type="Proteomes" id="UP000541444"/>
    </source>
</evidence>
<dbReference type="InterPro" id="IPR015943">
    <property type="entry name" value="WD40/YVTN_repeat-like_dom_sf"/>
</dbReference>
<dbReference type="Pfam" id="PF13925">
    <property type="entry name" value="Katanin_con80"/>
    <property type="match status" value="1"/>
</dbReference>
<reference evidence="11 12" key="1">
    <citation type="journal article" date="2020" name="IScience">
        <title>Genome Sequencing of the Endangered Kingdonia uniflora (Circaeasteraceae, Ranunculales) Reveals Potential Mechanisms of Evolutionary Specialization.</title>
        <authorList>
            <person name="Sun Y."/>
            <person name="Deng T."/>
            <person name="Zhang A."/>
            <person name="Moore M.J."/>
            <person name="Landis J.B."/>
            <person name="Lin N."/>
            <person name="Zhang H."/>
            <person name="Zhang X."/>
            <person name="Huang J."/>
            <person name="Zhang X."/>
            <person name="Sun H."/>
            <person name="Wang H."/>
        </authorList>
    </citation>
    <scope>NUCLEOTIDE SEQUENCE [LARGE SCALE GENOMIC DNA]</scope>
    <source>
        <strain evidence="11">TB1705</strain>
        <tissue evidence="11">Leaf</tissue>
    </source>
</reference>
<sequence>MTTKRAYKLQEFVAHTSNVNCLKIGRKSSRVLVTGGEDHKVNLWAIGKPNAILSLSGHTSAIESVSFDSSEVLVAAGAASGTIKLWDLEEAKIVRTLTGHRSNCISVDFHPFGEFFASGSLDTNLKIWDIRRKGCIHTYKGHTRGVSAIRFTPDGRWVVSGGEDNVVKLWDLTAGKLLHDFKSHEGQIQCIDFHPHEFLLATGALSFKTQSRSDDQLRGSLENLRETKIDFQTFAEKGQLKKRCSLFSSKASQSWQFEISSFPILTKKSLVFNLSLRVSQKMKECLGVPSISQERAFQIGGGKVDLNADHTDFVEKFPFEVSFQTGKSCTPLTRGQLKKYCSWEIEYTYIQPRVLKNACIPAITHNGSADRTVKFWDLESFELIDSAGPETTGVRAMTFNPDGRTLLCGLHESLKVFSWEPIRSHDAVDVGWSRLSDLNIHEGKLLGCSYNQSCVGVWVVDISRIEPYSVASATRSGSHQESKSTSSVNLSILTDNNVKASTGRPSVSQNPDPMVKETKLLTALSVSRNSDATIKEARPVSCMLSSLSPIPILLFSYIPRYHLSYSWFYLLIEATGNVPGTPQRVTGPKSNTVSSVIAPAGKRNSLRAQSTTNVQIMSETDVIPVIVPRTSLRVQQTADNRREAGRTTPFFIQSKVTDFRKLSHSRDDAGRPNNSAHSRNMGCRANESSEISNQSFISAVDGYNVPNPGERNVTDDSCIGPDKQRTEPLMEAPPAGYQRESHGARVHRASRDMSSVEVPKGGRTRTLVATWEKKERSPTYEESISSETASTETTSTVNLLSYNTRGRPSSAGRETVSASDEDAIADLMEQHSQFLGAMQSRLTKLQVVRRYLEINDFRGAISAMEKMADNAVLADVVSILTEKNDIVTLDICTCLMPLLTSLLESKMDSHLGISLEMLLKLVKTFGSVIHSSLSASTFVGVDIQAEQRLERCNICFIELQKIKRSLPPLSRRGGTVAKFAQELNLVLQEVV</sequence>
<dbReference type="Gene3D" id="2.130.10.10">
    <property type="entry name" value="YVTN repeat-like/Quinoprotein amine dehydrogenase"/>
    <property type="match status" value="2"/>
</dbReference>
<comment type="function">
    <text evidence="7">May participate in a complex which severs microtubules in an ATP-dependent manner. Microtubule severing may promote rapid reorganization of cellular microtubule arrays.</text>
</comment>
<feature type="repeat" description="WD" evidence="8">
    <location>
        <begin position="12"/>
        <end position="54"/>
    </location>
</feature>
<comment type="caution">
    <text evidence="11">The sequence shown here is derived from an EMBL/GenBank/DDBJ whole genome shotgun (WGS) entry which is preliminary data.</text>
</comment>
<dbReference type="FunFam" id="2.130.10.10:FF:000183">
    <property type="entry name" value="Katanin p80 WD40 repeat-containing subunit B1"/>
    <property type="match status" value="1"/>
</dbReference>
<feature type="domain" description="Katanin p80 subunit C-terminal" evidence="10">
    <location>
        <begin position="830"/>
        <end position="987"/>
    </location>
</feature>
<dbReference type="InterPro" id="IPR026962">
    <property type="entry name" value="KTNB1"/>
</dbReference>
<keyword evidence="12" id="KW-1185">Reference proteome</keyword>
<proteinExistence type="inferred from homology"/>
<evidence type="ECO:0000256" key="9">
    <source>
        <dbReference type="SAM" id="MobiDB-lite"/>
    </source>
</evidence>
<keyword evidence="3 8" id="KW-0853">WD repeat</keyword>
<evidence type="ECO:0000256" key="6">
    <source>
        <dbReference type="ARBA" id="ARBA00023212"/>
    </source>
</evidence>
<evidence type="ECO:0000256" key="5">
    <source>
        <dbReference type="ARBA" id="ARBA00022737"/>
    </source>
</evidence>
<keyword evidence="4 7" id="KW-0493">Microtubule</keyword>
<evidence type="ECO:0000259" key="10">
    <source>
        <dbReference type="Pfam" id="PF13925"/>
    </source>
</evidence>
<dbReference type="InterPro" id="IPR028021">
    <property type="entry name" value="Katanin_C-terminal"/>
</dbReference>
<dbReference type="EMBL" id="JACGCM010001564">
    <property type="protein sequence ID" value="KAF6153436.1"/>
    <property type="molecule type" value="Genomic_DNA"/>
</dbReference>
<dbReference type="Pfam" id="PF00400">
    <property type="entry name" value="WD40"/>
    <property type="match status" value="5"/>
</dbReference>
<dbReference type="Proteomes" id="UP000541444">
    <property type="component" value="Unassembled WGS sequence"/>
</dbReference>
<dbReference type="PROSITE" id="PS50082">
    <property type="entry name" value="WD_REPEATS_2"/>
    <property type="match status" value="5"/>
</dbReference>
<dbReference type="CDD" id="cd00200">
    <property type="entry name" value="WD40"/>
    <property type="match status" value="1"/>
</dbReference>
<evidence type="ECO:0000256" key="3">
    <source>
        <dbReference type="ARBA" id="ARBA00022574"/>
    </source>
</evidence>
<dbReference type="PRINTS" id="PR00320">
    <property type="entry name" value="GPROTEINBRPT"/>
</dbReference>
<dbReference type="HAMAP" id="MF_03022">
    <property type="entry name" value="Katanin_p80_B1"/>
    <property type="match status" value="1"/>
</dbReference>
<evidence type="ECO:0000256" key="8">
    <source>
        <dbReference type="PROSITE-ProRule" id="PRU00221"/>
    </source>
</evidence>
<dbReference type="InterPro" id="IPR019775">
    <property type="entry name" value="WD40_repeat_CS"/>
</dbReference>
<dbReference type="PANTHER" id="PTHR19845:SF0">
    <property type="entry name" value="KATANIN P80 WD40 REPEAT-CONTAINING SUBUNIT B1"/>
    <property type="match status" value="1"/>
</dbReference>
<dbReference type="GO" id="GO:0005737">
    <property type="term" value="C:cytoplasm"/>
    <property type="evidence" value="ECO:0007669"/>
    <property type="project" value="UniProtKB-UniRule"/>
</dbReference>
<feature type="repeat" description="WD" evidence="8">
    <location>
        <begin position="367"/>
        <end position="386"/>
    </location>
</feature>
<protein>
    <recommendedName>
        <fullName evidence="7">Katanin p80 WD40 repeat-containing subunit B1 homolog</fullName>
    </recommendedName>
</protein>
<dbReference type="PROSITE" id="PS50294">
    <property type="entry name" value="WD_REPEATS_REGION"/>
    <property type="match status" value="4"/>
</dbReference>
<dbReference type="OrthoDB" id="538223at2759"/>
<comment type="similarity">
    <text evidence="7">Belongs to the WD repeat KATNB1 family.</text>
</comment>
<dbReference type="InterPro" id="IPR036322">
    <property type="entry name" value="WD40_repeat_dom_sf"/>
</dbReference>
<dbReference type="GO" id="GO:0007019">
    <property type="term" value="P:microtubule depolymerization"/>
    <property type="evidence" value="ECO:0007669"/>
    <property type="project" value="TreeGrafter"/>
</dbReference>
<gene>
    <name evidence="11" type="ORF">GIB67_003626</name>
</gene>
<dbReference type="InterPro" id="IPR020472">
    <property type="entry name" value="WD40_PAC1"/>
</dbReference>
<evidence type="ECO:0000256" key="1">
    <source>
        <dbReference type="ARBA" id="ARBA00004245"/>
    </source>
</evidence>
<dbReference type="PROSITE" id="PS00678">
    <property type="entry name" value="WD_REPEATS_1"/>
    <property type="match status" value="1"/>
</dbReference>
<accession>A0A7J7MEW2</accession>
<name>A0A7J7MEW2_9MAGN</name>
<dbReference type="SMART" id="SM00320">
    <property type="entry name" value="WD40"/>
    <property type="match status" value="6"/>
</dbReference>
<keyword evidence="6 7" id="KW-0206">Cytoskeleton</keyword>
<dbReference type="GO" id="GO:0051013">
    <property type="term" value="P:microtubule severing"/>
    <property type="evidence" value="ECO:0007669"/>
    <property type="project" value="UniProtKB-UniRule"/>
</dbReference>
<dbReference type="InterPro" id="IPR001680">
    <property type="entry name" value="WD40_rpt"/>
</dbReference>
<evidence type="ECO:0000313" key="11">
    <source>
        <dbReference type="EMBL" id="KAF6153436.1"/>
    </source>
</evidence>
<keyword evidence="2 7" id="KW-0963">Cytoplasm</keyword>
<dbReference type="GO" id="GO:0008017">
    <property type="term" value="F:microtubule binding"/>
    <property type="evidence" value="ECO:0007669"/>
    <property type="project" value="UniProtKB-UniRule"/>
</dbReference>
<evidence type="ECO:0000256" key="4">
    <source>
        <dbReference type="ARBA" id="ARBA00022701"/>
    </source>
</evidence>
<dbReference type="PANTHER" id="PTHR19845">
    <property type="entry name" value="KATANIN P80 SUBUNIT"/>
    <property type="match status" value="1"/>
</dbReference>
<dbReference type="SUPFAM" id="SSF50978">
    <property type="entry name" value="WD40 repeat-like"/>
    <property type="match status" value="1"/>
</dbReference>